<evidence type="ECO:0000256" key="5">
    <source>
        <dbReference type="ARBA" id="ARBA00022491"/>
    </source>
</evidence>
<dbReference type="InterPro" id="IPR023696">
    <property type="entry name" value="Ureohydrolase_dom_sf"/>
</dbReference>
<protein>
    <recommendedName>
        <fullName evidence="4">histone deacetylase</fullName>
        <ecNumber evidence="4">3.5.1.98</ecNumber>
    </recommendedName>
</protein>
<dbReference type="EMBL" id="EU254713">
    <property type="protein sequence ID" value="ABY64525.1"/>
    <property type="molecule type" value="mRNA"/>
</dbReference>
<keyword evidence="10" id="KW-0805">Transcription regulation</keyword>
<dbReference type="GO" id="GO:0005737">
    <property type="term" value="C:cytoplasm"/>
    <property type="evidence" value="ECO:0007669"/>
    <property type="project" value="TreeGrafter"/>
</dbReference>
<keyword evidence="9" id="KW-0156">Chromatin regulator</keyword>
<dbReference type="PANTHER" id="PTHR10625">
    <property type="entry name" value="HISTONE DEACETYLASE HDAC1-RELATED"/>
    <property type="match status" value="1"/>
</dbReference>
<dbReference type="GO" id="GO:0141221">
    <property type="term" value="F:histone deacetylase activity, hydrolytic mechanism"/>
    <property type="evidence" value="ECO:0007669"/>
    <property type="project" value="UniProtKB-EC"/>
</dbReference>
<keyword evidence="12" id="KW-0539">Nucleus</keyword>
<feature type="domain" description="Histone deacetylase" evidence="13">
    <location>
        <begin position="39"/>
        <end position="342"/>
    </location>
</feature>
<evidence type="ECO:0000256" key="10">
    <source>
        <dbReference type="ARBA" id="ARBA00023015"/>
    </source>
</evidence>
<comment type="similarity">
    <text evidence="2">Belongs to the inositol phosphokinase (IPK) family.</text>
</comment>
<dbReference type="GO" id="GO:0016301">
    <property type="term" value="F:kinase activity"/>
    <property type="evidence" value="ECO:0007669"/>
    <property type="project" value="UniProtKB-KW"/>
</dbReference>
<keyword evidence="7" id="KW-0418">Kinase</keyword>
<evidence type="ECO:0000256" key="1">
    <source>
        <dbReference type="ARBA" id="ARBA00004123"/>
    </source>
</evidence>
<organism evidence="14">
    <name type="scientific">Tetrahymena thermophila</name>
    <dbReference type="NCBI Taxonomy" id="5911"/>
    <lineage>
        <taxon>Eukaryota</taxon>
        <taxon>Sar</taxon>
        <taxon>Alveolata</taxon>
        <taxon>Ciliophora</taxon>
        <taxon>Intramacronucleata</taxon>
        <taxon>Oligohymenophorea</taxon>
        <taxon>Hymenostomatida</taxon>
        <taxon>Tetrahymenina</taxon>
        <taxon>Tetrahymenidae</taxon>
        <taxon>Tetrahymena</taxon>
    </lineage>
</organism>
<reference evidence="14" key="1">
    <citation type="journal article" date="2008" name="Eukaryot. Cell">
        <title>A class II histone deacetylase acts on newly synthesized histones in Tetrahymena.</title>
        <authorList>
            <person name="Smith J.J."/>
            <person name="Torigoe S.E."/>
            <person name="Maxson J."/>
            <person name="Fish L.C."/>
            <person name="Wiley E.A."/>
        </authorList>
    </citation>
    <scope>NUCLEOTIDE SEQUENCE</scope>
</reference>
<dbReference type="InterPro" id="IPR038286">
    <property type="entry name" value="IPK_sf"/>
</dbReference>
<keyword evidence="11" id="KW-0804">Transcription</keyword>
<name>B0F9M1_TETTH</name>
<comment type="similarity">
    <text evidence="3">Belongs to the histone deacetylase family. HD type 2 subfamily.</text>
</comment>
<dbReference type="GO" id="GO:0032958">
    <property type="term" value="P:inositol phosphate biosynthetic process"/>
    <property type="evidence" value="ECO:0007669"/>
    <property type="project" value="InterPro"/>
</dbReference>
<comment type="subcellular location">
    <subcellularLocation>
        <location evidence="1">Nucleus</location>
    </subcellularLocation>
</comment>
<evidence type="ECO:0000256" key="9">
    <source>
        <dbReference type="ARBA" id="ARBA00022853"/>
    </source>
</evidence>
<dbReference type="Gene3D" id="3.30.470.160">
    <property type="entry name" value="Inositol polyphosphate kinase"/>
    <property type="match status" value="1"/>
</dbReference>
<dbReference type="Pfam" id="PF00850">
    <property type="entry name" value="Hist_deacetyl"/>
    <property type="match status" value="1"/>
</dbReference>
<keyword evidence="5" id="KW-0678">Repressor</keyword>
<proteinExistence type="evidence at transcript level"/>
<gene>
    <name evidence="14" type="primary">THD2</name>
</gene>
<evidence type="ECO:0000256" key="11">
    <source>
        <dbReference type="ARBA" id="ARBA00023163"/>
    </source>
</evidence>
<dbReference type="InterPro" id="IPR023801">
    <property type="entry name" value="His_deacetylse_dom"/>
</dbReference>
<dbReference type="GO" id="GO:0040029">
    <property type="term" value="P:epigenetic regulation of gene expression"/>
    <property type="evidence" value="ECO:0007669"/>
    <property type="project" value="TreeGrafter"/>
</dbReference>
<dbReference type="CDD" id="cd09992">
    <property type="entry name" value="HDAC_classII"/>
    <property type="match status" value="1"/>
</dbReference>
<dbReference type="InterPro" id="IPR005522">
    <property type="entry name" value="IPK"/>
</dbReference>
<dbReference type="EC" id="3.5.1.98" evidence="4"/>
<evidence type="ECO:0000256" key="6">
    <source>
        <dbReference type="ARBA" id="ARBA00022679"/>
    </source>
</evidence>
<dbReference type="SUPFAM" id="SSF52768">
    <property type="entry name" value="Arginase/deacetylase"/>
    <property type="match status" value="1"/>
</dbReference>
<dbReference type="AlphaFoldDB" id="B0F9M1"/>
<evidence type="ECO:0000313" key="14">
    <source>
        <dbReference type="EMBL" id="ABY64525.1"/>
    </source>
</evidence>
<evidence type="ECO:0000256" key="8">
    <source>
        <dbReference type="ARBA" id="ARBA00022801"/>
    </source>
</evidence>
<dbReference type="PANTHER" id="PTHR10625:SF5">
    <property type="entry name" value="HISTONE DEACETYLASE"/>
    <property type="match status" value="1"/>
</dbReference>
<dbReference type="Pfam" id="PF03770">
    <property type="entry name" value="IPK"/>
    <property type="match status" value="1"/>
</dbReference>
<accession>B0F9M1</accession>
<evidence type="ECO:0000256" key="3">
    <source>
        <dbReference type="ARBA" id="ARBA00007738"/>
    </source>
</evidence>
<keyword evidence="8" id="KW-0378">Hydrolase</keyword>
<evidence type="ECO:0000256" key="12">
    <source>
        <dbReference type="ARBA" id="ARBA00023242"/>
    </source>
</evidence>
<dbReference type="PRINTS" id="PR01270">
    <property type="entry name" value="HDASUPER"/>
</dbReference>
<dbReference type="SUPFAM" id="SSF56104">
    <property type="entry name" value="SAICAR synthase-like"/>
    <property type="match status" value="1"/>
</dbReference>
<evidence type="ECO:0000256" key="7">
    <source>
        <dbReference type="ARBA" id="ARBA00022777"/>
    </source>
</evidence>
<dbReference type="InterPro" id="IPR000286">
    <property type="entry name" value="HDACs"/>
</dbReference>
<keyword evidence="6" id="KW-0808">Transferase</keyword>
<dbReference type="GO" id="GO:0000118">
    <property type="term" value="C:histone deacetylase complex"/>
    <property type="evidence" value="ECO:0007669"/>
    <property type="project" value="TreeGrafter"/>
</dbReference>
<dbReference type="InterPro" id="IPR037138">
    <property type="entry name" value="His_deacetylse_dom_sf"/>
</dbReference>
<evidence type="ECO:0000259" key="13">
    <source>
        <dbReference type="Pfam" id="PF00850"/>
    </source>
</evidence>
<dbReference type="Gene3D" id="3.40.800.20">
    <property type="entry name" value="Histone deacetylase domain"/>
    <property type="match status" value="1"/>
</dbReference>
<sequence>MQQDNIEGIEEQFNGLNINGQTGVVYDLEQLKHKSVRQHVECPARLQSIFNHLTTQGLLKSPLVHIVDKLKPAEKSIVKYAHDDNYIEFIEGMWPEKTKKKEIYMLDTYFNQSSKDAAYLGVGGVIESVDRIISKQWKNAFCIIRPPGHHSGESKVCTGFCFFNNVAIAAKYLQKNHGVKKVLIFDWDIHHGDGTQHIFQDDPNVLFVSMHRHDDGSFYPQSGSVTNNGSGEGKGFKINIPWDIGYSQNALTAGTDEYIYAFERIAFPIIQEFQPEFILISAGFDSAEGDPLGQCKLTYEGYAYLTRRLMDITNGKNILVVLEGGYNLESISWAAESVLRTLTGEAFPLEKGQRKCSIQELKDRIQPNIVGFNAVKQCLQEYGQYWKMLGEFGNQFDKQMIRNVTETSQISAGHELNFMIKGDQLWKKCKKNEIAFYKDLNNPNSKYKEENEKLKKFLPKLIGIENYNNNEYVVLENLNFGRSKGSIIDFKLGRTTLHSSYSAEKQKQADKKDTKSTSRQYGYRLSGALLKNDLGIPVEILKKGTYLLCLSLKEIHQYIKKLFSSNTSHFDQINIVPLQEFIKFLEELLDFHENVNTRQFIASSIMAIVDNTNNSYAFKYIDFNYVGDHPEGGPQRDPNVIFGIKNLLESCKKIYNSALNKKAK</sequence>
<evidence type="ECO:0000256" key="4">
    <source>
        <dbReference type="ARBA" id="ARBA00012111"/>
    </source>
</evidence>
<evidence type="ECO:0000256" key="2">
    <source>
        <dbReference type="ARBA" id="ARBA00007374"/>
    </source>
</evidence>